<dbReference type="CDD" id="cd00448">
    <property type="entry name" value="YjgF_YER057c_UK114_family"/>
    <property type="match status" value="1"/>
</dbReference>
<dbReference type="GO" id="GO:0005829">
    <property type="term" value="C:cytosol"/>
    <property type="evidence" value="ECO:0007669"/>
    <property type="project" value="TreeGrafter"/>
</dbReference>
<sequence length="128" mass="13935">MQRIVHNPDERIYPATPDYVHALEIHDPQRIVYLSGTMGLDTAGAAGRNLSEQLDLVWSNIRVILASAGMTVANIVRVTSYLRDAAFAPENQNARVTALQGNIVPTTAIVVQTLSADWLIELEIIAAA</sequence>
<reference evidence="3" key="1">
    <citation type="submission" date="2017-11" db="EMBL/GenBank/DDBJ databases">
        <authorList>
            <person name="Kuznetsova I."/>
            <person name="Sazanova A."/>
            <person name="Chirak E."/>
            <person name="Safronova V."/>
            <person name="Willems A."/>
        </authorList>
    </citation>
    <scope>NUCLEOTIDE SEQUENCE [LARGE SCALE GENOMIC DNA]</scope>
    <source>
        <strain evidence="3">CCBAU 03422</strain>
    </source>
</reference>
<dbReference type="SUPFAM" id="SSF55298">
    <property type="entry name" value="YjgF-like"/>
    <property type="match status" value="1"/>
</dbReference>
<dbReference type="Pfam" id="PF01042">
    <property type="entry name" value="Ribonuc_L-PSP"/>
    <property type="match status" value="1"/>
</dbReference>
<dbReference type="PANTHER" id="PTHR11803">
    <property type="entry name" value="2-IMINOBUTANOATE/2-IMINOPROPANOATE DEAMINASE RIDA"/>
    <property type="match status" value="1"/>
</dbReference>
<comment type="caution">
    <text evidence="2">The sequence shown here is derived from an EMBL/GenBank/DDBJ whole genome shotgun (WGS) entry which is preliminary data.</text>
</comment>
<dbReference type="OrthoDB" id="9799840at2"/>
<name>A0A2P7AYA6_9HYPH</name>
<dbReference type="RefSeq" id="WP_106667014.1">
    <property type="nucleotide sequence ID" value="NZ_PGGM01000016.1"/>
</dbReference>
<dbReference type="Proteomes" id="UP000241764">
    <property type="component" value="Unassembled WGS sequence"/>
</dbReference>
<evidence type="ECO:0000313" key="3">
    <source>
        <dbReference type="Proteomes" id="UP000241764"/>
    </source>
</evidence>
<dbReference type="InterPro" id="IPR035959">
    <property type="entry name" value="RutC-like_sf"/>
</dbReference>
<dbReference type="EMBL" id="PGGM01000016">
    <property type="protein sequence ID" value="PSH59186.1"/>
    <property type="molecule type" value="Genomic_DNA"/>
</dbReference>
<dbReference type="AlphaFoldDB" id="A0A2P7AYA6"/>
<dbReference type="InterPro" id="IPR006175">
    <property type="entry name" value="YjgF/YER057c/UK114"/>
</dbReference>
<accession>A0A2P7AYA6</accession>
<keyword evidence="3" id="KW-1185">Reference proteome</keyword>
<comment type="similarity">
    <text evidence="1">Belongs to the RutC family.</text>
</comment>
<protein>
    <submittedName>
        <fullName evidence="2">Enamine deaminase RidA</fullName>
    </submittedName>
</protein>
<evidence type="ECO:0000313" key="2">
    <source>
        <dbReference type="EMBL" id="PSH59186.1"/>
    </source>
</evidence>
<dbReference type="PANTHER" id="PTHR11803:SF58">
    <property type="entry name" value="PROTEIN HMF1-RELATED"/>
    <property type="match status" value="1"/>
</dbReference>
<evidence type="ECO:0000256" key="1">
    <source>
        <dbReference type="ARBA" id="ARBA00010552"/>
    </source>
</evidence>
<proteinExistence type="inferred from homology"/>
<organism evidence="2 3">
    <name type="scientific">Phyllobacterium sophorae</name>
    <dbReference type="NCBI Taxonomy" id="1520277"/>
    <lineage>
        <taxon>Bacteria</taxon>
        <taxon>Pseudomonadati</taxon>
        <taxon>Pseudomonadota</taxon>
        <taxon>Alphaproteobacteria</taxon>
        <taxon>Hyphomicrobiales</taxon>
        <taxon>Phyllobacteriaceae</taxon>
        <taxon>Phyllobacterium</taxon>
    </lineage>
</organism>
<gene>
    <name evidence="2" type="ORF">CU103_26470</name>
</gene>
<dbReference type="Gene3D" id="3.30.1330.40">
    <property type="entry name" value="RutC-like"/>
    <property type="match status" value="1"/>
</dbReference>
<dbReference type="GO" id="GO:0019239">
    <property type="term" value="F:deaminase activity"/>
    <property type="evidence" value="ECO:0007669"/>
    <property type="project" value="TreeGrafter"/>
</dbReference>